<keyword evidence="1" id="KW-1133">Transmembrane helix</keyword>
<keyword evidence="1" id="KW-0472">Membrane</keyword>
<evidence type="ECO:0000313" key="2">
    <source>
        <dbReference type="EMBL" id="GAP39511.1"/>
    </source>
</evidence>
<feature type="transmembrane region" description="Helical" evidence="1">
    <location>
        <begin position="135"/>
        <end position="156"/>
    </location>
</feature>
<dbReference type="Proteomes" id="UP000053370">
    <property type="component" value="Unassembled WGS sequence"/>
</dbReference>
<dbReference type="RefSeq" id="WP_062278001.1">
    <property type="nucleotide sequence ID" value="NZ_DF968180.1"/>
</dbReference>
<keyword evidence="1" id="KW-0812">Transmembrane</keyword>
<evidence type="ECO:0000313" key="3">
    <source>
        <dbReference type="Proteomes" id="UP000053370"/>
    </source>
</evidence>
<keyword evidence="3" id="KW-1185">Reference proteome</keyword>
<evidence type="ECO:0000256" key="1">
    <source>
        <dbReference type="SAM" id="Phobius"/>
    </source>
</evidence>
<proteinExistence type="predicted"/>
<dbReference type="EMBL" id="DF968180">
    <property type="protein sequence ID" value="GAP39511.1"/>
    <property type="molecule type" value="Genomic_DNA"/>
</dbReference>
<name>A0A0K8PA47_9CHLR</name>
<dbReference type="OrthoDB" id="164684at2"/>
<feature type="transmembrane region" description="Helical" evidence="1">
    <location>
        <begin position="92"/>
        <end position="115"/>
    </location>
</feature>
<reference evidence="2" key="1">
    <citation type="journal article" date="2015" name="Genome Announc.">
        <title>Draft Genome Sequence of Anaerolineae Strain TC1, a Novel Isolate from a Methanogenic Wastewater Treatment System.</title>
        <authorList>
            <person name="Matsuura N."/>
            <person name="Tourlousse D.M."/>
            <person name="Sun L."/>
            <person name="Toyonaga M."/>
            <person name="Kuroda K."/>
            <person name="Ohashi A."/>
            <person name="Cruz R."/>
            <person name="Yamaguchi T."/>
            <person name="Sekiguchi Y."/>
        </authorList>
    </citation>
    <scope>NUCLEOTIDE SEQUENCE [LARGE SCALE GENOMIC DNA]</scope>
    <source>
        <strain evidence="2">TC1</strain>
    </source>
</reference>
<feature type="transmembrane region" description="Helical" evidence="1">
    <location>
        <begin position="53"/>
        <end position="80"/>
    </location>
</feature>
<feature type="transmembrane region" description="Helical" evidence="1">
    <location>
        <begin position="23"/>
        <end position="41"/>
    </location>
</feature>
<sequence>MKDLQNPLPLENGNASRHSTKRLRAGLITTLAGYAALIMGARPSVFGMDRSPVIGFVQTAFFIIGIGIICIGGYITLMSFWPKNHVSLTADFGLRLVGTGFVIAVFTGMADVFGFGSHQLPSVPFFGPLQASGVVSGEGVIAIGLIMMISSSVHLAEGKNKKPKKG</sequence>
<dbReference type="AlphaFoldDB" id="A0A0K8PA47"/>
<organism evidence="2">
    <name type="scientific">Flexilinea flocculi</name>
    <dbReference type="NCBI Taxonomy" id="1678840"/>
    <lineage>
        <taxon>Bacteria</taxon>
        <taxon>Bacillati</taxon>
        <taxon>Chloroflexota</taxon>
        <taxon>Anaerolineae</taxon>
        <taxon>Anaerolineales</taxon>
        <taxon>Anaerolineaceae</taxon>
        <taxon>Flexilinea</taxon>
    </lineage>
</organism>
<protein>
    <submittedName>
        <fullName evidence="2">Uncharacterized protein</fullName>
    </submittedName>
</protein>
<gene>
    <name evidence="2" type="ORF">ATC1_1241</name>
</gene>
<accession>A0A0K8PA47</accession>